<name>A0A0C9YKA9_9AGAM</name>
<evidence type="ECO:0000313" key="3">
    <source>
        <dbReference type="Proteomes" id="UP000054018"/>
    </source>
</evidence>
<organism evidence="2 3">
    <name type="scientific">Pisolithus microcarpus 441</name>
    <dbReference type="NCBI Taxonomy" id="765257"/>
    <lineage>
        <taxon>Eukaryota</taxon>
        <taxon>Fungi</taxon>
        <taxon>Dikarya</taxon>
        <taxon>Basidiomycota</taxon>
        <taxon>Agaricomycotina</taxon>
        <taxon>Agaricomycetes</taxon>
        <taxon>Agaricomycetidae</taxon>
        <taxon>Boletales</taxon>
        <taxon>Sclerodermatineae</taxon>
        <taxon>Pisolithaceae</taxon>
        <taxon>Pisolithus</taxon>
    </lineage>
</organism>
<reference evidence="3" key="2">
    <citation type="submission" date="2015-01" db="EMBL/GenBank/DDBJ databases">
        <title>Evolutionary Origins and Diversification of the Mycorrhizal Mutualists.</title>
        <authorList>
            <consortium name="DOE Joint Genome Institute"/>
            <consortium name="Mycorrhizal Genomics Consortium"/>
            <person name="Kohler A."/>
            <person name="Kuo A."/>
            <person name="Nagy L.G."/>
            <person name="Floudas D."/>
            <person name="Copeland A."/>
            <person name="Barry K.W."/>
            <person name="Cichocki N."/>
            <person name="Veneault-Fourrey C."/>
            <person name="LaButti K."/>
            <person name="Lindquist E.A."/>
            <person name="Lipzen A."/>
            <person name="Lundell T."/>
            <person name="Morin E."/>
            <person name="Murat C."/>
            <person name="Riley R."/>
            <person name="Ohm R."/>
            <person name="Sun H."/>
            <person name="Tunlid A."/>
            <person name="Henrissat B."/>
            <person name="Grigoriev I.V."/>
            <person name="Hibbett D.S."/>
            <person name="Martin F."/>
        </authorList>
    </citation>
    <scope>NUCLEOTIDE SEQUENCE [LARGE SCALE GENOMIC DNA]</scope>
    <source>
        <strain evidence="3">441</strain>
    </source>
</reference>
<evidence type="ECO:0000256" key="1">
    <source>
        <dbReference type="SAM" id="MobiDB-lite"/>
    </source>
</evidence>
<accession>A0A0C9YKA9</accession>
<proteinExistence type="predicted"/>
<dbReference type="HOGENOM" id="CLU_1856089_0_0_1"/>
<gene>
    <name evidence="2" type="ORF">PISMIDRAFT_25417</name>
</gene>
<sequence length="152" mass="17041">MPKVSKLAPRPSIRRKTSSHADSLVERMAQRNALYLQLFDQHADLVRGKEANEVINAYHRVISRGIISDSTSITDGDLDAVEHILHTPTSTLDDHVFVGLTAHNLLLSQMEAMKKLPYNVMAKVDARTIELSLQYEDVRCLCKGDGRTSDEK</sequence>
<reference evidence="2 3" key="1">
    <citation type="submission" date="2014-04" db="EMBL/GenBank/DDBJ databases">
        <authorList>
            <consortium name="DOE Joint Genome Institute"/>
            <person name="Kuo A."/>
            <person name="Kohler A."/>
            <person name="Costa M.D."/>
            <person name="Nagy L.G."/>
            <person name="Floudas D."/>
            <person name="Copeland A."/>
            <person name="Barry K.W."/>
            <person name="Cichocki N."/>
            <person name="Veneault-Fourrey C."/>
            <person name="LaButti K."/>
            <person name="Lindquist E.A."/>
            <person name="Lipzen A."/>
            <person name="Lundell T."/>
            <person name="Morin E."/>
            <person name="Murat C."/>
            <person name="Sun H."/>
            <person name="Tunlid A."/>
            <person name="Henrissat B."/>
            <person name="Grigoriev I.V."/>
            <person name="Hibbett D.S."/>
            <person name="Martin F."/>
            <person name="Nordberg H.P."/>
            <person name="Cantor M.N."/>
            <person name="Hua S.X."/>
        </authorList>
    </citation>
    <scope>NUCLEOTIDE SEQUENCE [LARGE SCALE GENOMIC DNA]</scope>
    <source>
        <strain evidence="2 3">441</strain>
    </source>
</reference>
<feature type="region of interest" description="Disordered" evidence="1">
    <location>
        <begin position="1"/>
        <end position="21"/>
    </location>
</feature>
<keyword evidence="3" id="KW-1185">Reference proteome</keyword>
<dbReference type="Proteomes" id="UP000054018">
    <property type="component" value="Unassembled WGS sequence"/>
</dbReference>
<dbReference type="EMBL" id="KN833945">
    <property type="protein sequence ID" value="KIK14294.1"/>
    <property type="molecule type" value="Genomic_DNA"/>
</dbReference>
<evidence type="ECO:0000313" key="2">
    <source>
        <dbReference type="EMBL" id="KIK14294.1"/>
    </source>
</evidence>
<dbReference type="OrthoDB" id="2688068at2759"/>
<protein>
    <submittedName>
        <fullName evidence="2">Uncharacterized protein</fullName>
    </submittedName>
</protein>
<dbReference type="AlphaFoldDB" id="A0A0C9YKA9"/>